<gene>
    <name evidence="1" type="ORF">LOK49_LG06G00997</name>
</gene>
<organism evidence="1 2">
    <name type="scientific">Camellia lanceoleosa</name>
    <dbReference type="NCBI Taxonomy" id="1840588"/>
    <lineage>
        <taxon>Eukaryota</taxon>
        <taxon>Viridiplantae</taxon>
        <taxon>Streptophyta</taxon>
        <taxon>Embryophyta</taxon>
        <taxon>Tracheophyta</taxon>
        <taxon>Spermatophyta</taxon>
        <taxon>Magnoliopsida</taxon>
        <taxon>eudicotyledons</taxon>
        <taxon>Gunneridae</taxon>
        <taxon>Pentapetalae</taxon>
        <taxon>asterids</taxon>
        <taxon>Ericales</taxon>
        <taxon>Theaceae</taxon>
        <taxon>Camellia</taxon>
    </lineage>
</organism>
<dbReference type="Proteomes" id="UP001060215">
    <property type="component" value="Chromosome 5"/>
</dbReference>
<reference evidence="1 2" key="1">
    <citation type="journal article" date="2022" name="Plant J.">
        <title>Chromosome-level genome of Camellia lanceoleosa provides a valuable resource for understanding genome evolution and self-incompatibility.</title>
        <authorList>
            <person name="Gong W."/>
            <person name="Xiao S."/>
            <person name="Wang L."/>
            <person name="Liao Z."/>
            <person name="Chang Y."/>
            <person name="Mo W."/>
            <person name="Hu G."/>
            <person name="Li W."/>
            <person name="Zhao G."/>
            <person name="Zhu H."/>
            <person name="Hu X."/>
            <person name="Ji K."/>
            <person name="Xiang X."/>
            <person name="Song Q."/>
            <person name="Yuan D."/>
            <person name="Jin S."/>
            <person name="Zhang L."/>
        </authorList>
    </citation>
    <scope>NUCLEOTIDE SEQUENCE [LARGE SCALE GENOMIC DNA]</scope>
    <source>
        <strain evidence="1">SQ_2022a</strain>
    </source>
</reference>
<keyword evidence="2" id="KW-1185">Reference proteome</keyword>
<accession>A0ACC0HF07</accession>
<evidence type="ECO:0000313" key="1">
    <source>
        <dbReference type="EMBL" id="KAI8012197.1"/>
    </source>
</evidence>
<sequence length="166" mass="18719">MAQSNKDRADAMKAIDEYSQSLARNEVSWINNALNEPVKEKIKHTTNAWKVEGSPLNMTVGTGLSSMYSHGSMRRTMTIVKDASNIDFNMLVLICWTEFNFNPSLRAPKTSADSMLLQIRNLAFSVLFKCCLSSCLGVRILLEALYKALYGEWLRWGHVAHLEKDG</sequence>
<name>A0ACC0HF07_9ERIC</name>
<proteinExistence type="predicted"/>
<evidence type="ECO:0000313" key="2">
    <source>
        <dbReference type="Proteomes" id="UP001060215"/>
    </source>
</evidence>
<comment type="caution">
    <text evidence="1">The sequence shown here is derived from an EMBL/GenBank/DDBJ whole genome shotgun (WGS) entry which is preliminary data.</text>
</comment>
<protein>
    <submittedName>
        <fullName evidence="1">Uncharacterized protein</fullName>
    </submittedName>
</protein>
<dbReference type="EMBL" id="CM045762">
    <property type="protein sequence ID" value="KAI8012197.1"/>
    <property type="molecule type" value="Genomic_DNA"/>
</dbReference>